<reference evidence="3 4" key="1">
    <citation type="journal article" date="2017" name="Curr. Biol.">
        <title>Genome architecture and evolution of a unichromosomal asexual nematode.</title>
        <authorList>
            <person name="Fradin H."/>
            <person name="Zegar C."/>
            <person name="Gutwein M."/>
            <person name="Lucas J."/>
            <person name="Kovtun M."/>
            <person name="Corcoran D."/>
            <person name="Baugh L.R."/>
            <person name="Kiontke K."/>
            <person name="Gunsalus K."/>
            <person name="Fitch D.H."/>
            <person name="Piano F."/>
        </authorList>
    </citation>
    <scope>NUCLEOTIDE SEQUENCE [LARGE SCALE GENOMIC DNA]</scope>
    <source>
        <strain evidence="3">PF1309</strain>
    </source>
</reference>
<keyword evidence="1" id="KW-0812">Transmembrane</keyword>
<gene>
    <name evidence="3" type="ORF">WR25_24893</name>
</gene>
<keyword evidence="4" id="KW-1185">Reference proteome</keyword>
<proteinExistence type="predicted"/>
<feature type="chain" id="PRO_5013036571" evidence="2">
    <location>
        <begin position="36"/>
        <end position="88"/>
    </location>
</feature>
<organism evidence="3 4">
    <name type="scientific">Diploscapter pachys</name>
    <dbReference type="NCBI Taxonomy" id="2018661"/>
    <lineage>
        <taxon>Eukaryota</taxon>
        <taxon>Metazoa</taxon>
        <taxon>Ecdysozoa</taxon>
        <taxon>Nematoda</taxon>
        <taxon>Chromadorea</taxon>
        <taxon>Rhabditida</taxon>
        <taxon>Rhabditina</taxon>
        <taxon>Rhabditomorpha</taxon>
        <taxon>Rhabditoidea</taxon>
        <taxon>Rhabditidae</taxon>
        <taxon>Diploscapter</taxon>
    </lineage>
</organism>
<evidence type="ECO:0000313" key="3">
    <source>
        <dbReference type="EMBL" id="PAV85711.1"/>
    </source>
</evidence>
<keyword evidence="2" id="KW-0732">Signal</keyword>
<name>A0A2A2LHP2_9BILA</name>
<comment type="caution">
    <text evidence="3">The sequence shown here is derived from an EMBL/GenBank/DDBJ whole genome shotgun (WGS) entry which is preliminary data.</text>
</comment>
<feature type="signal peptide" evidence="2">
    <location>
        <begin position="1"/>
        <end position="35"/>
    </location>
</feature>
<dbReference type="Proteomes" id="UP000218231">
    <property type="component" value="Unassembled WGS sequence"/>
</dbReference>
<feature type="transmembrane region" description="Helical" evidence="1">
    <location>
        <begin position="67"/>
        <end position="87"/>
    </location>
</feature>
<evidence type="ECO:0000256" key="1">
    <source>
        <dbReference type="SAM" id="Phobius"/>
    </source>
</evidence>
<evidence type="ECO:0000256" key="2">
    <source>
        <dbReference type="SAM" id="SignalP"/>
    </source>
</evidence>
<protein>
    <submittedName>
        <fullName evidence="3">Uncharacterized protein</fullName>
    </submittedName>
</protein>
<dbReference type="AlphaFoldDB" id="A0A2A2LHP2"/>
<sequence>MGQSAYPSHTGLVARPEDKLLLVVLLLVAISTVNSDGSSPFGFPVRVAREGGDYAYPTIYRYNASPAIFSMPFSILTLLSVFIAKLLA</sequence>
<keyword evidence="1" id="KW-1133">Transmembrane helix</keyword>
<dbReference type="EMBL" id="LIAE01006746">
    <property type="protein sequence ID" value="PAV85711.1"/>
    <property type="molecule type" value="Genomic_DNA"/>
</dbReference>
<evidence type="ECO:0000313" key="4">
    <source>
        <dbReference type="Proteomes" id="UP000218231"/>
    </source>
</evidence>
<keyword evidence="1" id="KW-0472">Membrane</keyword>
<accession>A0A2A2LHP2</accession>